<sequence>MILLDGAVATELERRGLPMAAPWWTTRALLTEHGRGLLRAVHRRYLDAGARVLTANTFRCNLRALRRAKLDERQAGHLVRLAVDLARSARHGHDDVMVAGSVAPVEDCYRPDLVPADAELRAEHRWMAGQLAAAGIDLALIETVNTMREARIAVEEARGAGLTAWVSFVCGPRATLLSGEPVARAAVAVHRAGAAAVLVNCTSLDAARDCVAELATLGTGAIGVMPNLEPRNGTPVPPELFAALMSSWRQQYGLALLGGCCGTTPAHITALNGLDDAHDGLAAGTRAVHDRP</sequence>
<evidence type="ECO:0000256" key="2">
    <source>
        <dbReference type="ARBA" id="ARBA00022679"/>
    </source>
</evidence>
<proteinExistence type="predicted"/>
<name>A0ABR9KF75_9ACTN</name>
<keyword evidence="3" id="KW-0862">Zinc</keyword>
<dbReference type="GO" id="GO:0008168">
    <property type="term" value="F:methyltransferase activity"/>
    <property type="evidence" value="ECO:0007669"/>
    <property type="project" value="UniProtKB-KW"/>
</dbReference>
<feature type="binding site" evidence="3">
    <location>
        <position position="261"/>
    </location>
    <ligand>
        <name>Zn(2+)</name>
        <dbReference type="ChEBI" id="CHEBI:29105"/>
    </ligand>
</feature>
<dbReference type="RefSeq" id="WP_192775558.1">
    <property type="nucleotide sequence ID" value="NZ_BAAASY010000040.1"/>
</dbReference>
<dbReference type="InterPro" id="IPR003726">
    <property type="entry name" value="HCY_dom"/>
</dbReference>
<evidence type="ECO:0000259" key="4">
    <source>
        <dbReference type="PROSITE" id="PS50970"/>
    </source>
</evidence>
<keyword evidence="1 3" id="KW-0489">Methyltransferase</keyword>
<organism evidence="5 6">
    <name type="scientific">Nonomuraea africana</name>
    <dbReference type="NCBI Taxonomy" id="46171"/>
    <lineage>
        <taxon>Bacteria</taxon>
        <taxon>Bacillati</taxon>
        <taxon>Actinomycetota</taxon>
        <taxon>Actinomycetes</taxon>
        <taxon>Streptosporangiales</taxon>
        <taxon>Streptosporangiaceae</taxon>
        <taxon>Nonomuraea</taxon>
    </lineage>
</organism>
<dbReference type="PROSITE" id="PS50970">
    <property type="entry name" value="HCY"/>
    <property type="match status" value="1"/>
</dbReference>
<feature type="domain" description="Hcy-binding" evidence="4">
    <location>
        <begin position="1"/>
        <end position="275"/>
    </location>
</feature>
<evidence type="ECO:0000256" key="1">
    <source>
        <dbReference type="ARBA" id="ARBA00022603"/>
    </source>
</evidence>
<dbReference type="InterPro" id="IPR017226">
    <property type="entry name" value="BHMT-like"/>
</dbReference>
<dbReference type="GO" id="GO:0032259">
    <property type="term" value="P:methylation"/>
    <property type="evidence" value="ECO:0007669"/>
    <property type="project" value="UniProtKB-KW"/>
</dbReference>
<feature type="binding site" evidence="3">
    <location>
        <position position="201"/>
    </location>
    <ligand>
        <name>Zn(2+)</name>
        <dbReference type="ChEBI" id="CHEBI:29105"/>
    </ligand>
</feature>
<dbReference type="Pfam" id="PF02574">
    <property type="entry name" value="S-methyl_trans"/>
    <property type="match status" value="1"/>
</dbReference>
<accession>A0ABR9KF75</accession>
<dbReference type="PANTHER" id="PTHR11103">
    <property type="entry name" value="SLR1189 PROTEIN"/>
    <property type="match status" value="1"/>
</dbReference>
<gene>
    <name evidence="5" type="ORF">H4W81_003269</name>
</gene>
<keyword evidence="3" id="KW-0479">Metal-binding</keyword>
<evidence type="ECO:0000313" key="5">
    <source>
        <dbReference type="EMBL" id="MBE1560490.1"/>
    </source>
</evidence>
<dbReference type="Gene3D" id="3.20.20.330">
    <property type="entry name" value="Homocysteine-binding-like domain"/>
    <property type="match status" value="1"/>
</dbReference>
<dbReference type="Proteomes" id="UP000661607">
    <property type="component" value="Unassembled WGS sequence"/>
</dbReference>
<evidence type="ECO:0000256" key="3">
    <source>
        <dbReference type="PROSITE-ProRule" id="PRU00333"/>
    </source>
</evidence>
<evidence type="ECO:0000313" key="6">
    <source>
        <dbReference type="Proteomes" id="UP000661607"/>
    </source>
</evidence>
<reference evidence="5 6" key="1">
    <citation type="submission" date="2020-10" db="EMBL/GenBank/DDBJ databases">
        <title>Sequencing the genomes of 1000 actinobacteria strains.</title>
        <authorList>
            <person name="Klenk H.-P."/>
        </authorList>
    </citation>
    <scope>NUCLEOTIDE SEQUENCE [LARGE SCALE GENOMIC DNA]</scope>
    <source>
        <strain evidence="5 6">DSM 43748</strain>
    </source>
</reference>
<feature type="binding site" evidence="3">
    <location>
        <position position="260"/>
    </location>
    <ligand>
        <name>Zn(2+)</name>
        <dbReference type="ChEBI" id="CHEBI:29105"/>
    </ligand>
</feature>
<dbReference type="EMBL" id="JADBEF010000001">
    <property type="protein sequence ID" value="MBE1560490.1"/>
    <property type="molecule type" value="Genomic_DNA"/>
</dbReference>
<dbReference type="PANTHER" id="PTHR11103:SF18">
    <property type="entry name" value="SLR1189 PROTEIN"/>
    <property type="match status" value="1"/>
</dbReference>
<comment type="caution">
    <text evidence="5">The sequence shown here is derived from an EMBL/GenBank/DDBJ whole genome shotgun (WGS) entry which is preliminary data.</text>
</comment>
<comment type="cofactor">
    <cofactor evidence="3">
        <name>Zn(2+)</name>
        <dbReference type="ChEBI" id="CHEBI:29105"/>
    </cofactor>
</comment>
<keyword evidence="2 3" id="KW-0808">Transferase</keyword>
<keyword evidence="6" id="KW-1185">Reference proteome</keyword>
<dbReference type="SUPFAM" id="SSF82282">
    <property type="entry name" value="Homocysteine S-methyltransferase"/>
    <property type="match status" value="1"/>
</dbReference>
<dbReference type="PIRSF" id="PIRSF037505">
    <property type="entry name" value="Betaine_HMT"/>
    <property type="match status" value="1"/>
</dbReference>
<protein>
    <submittedName>
        <fullName evidence="5">S-methylmethionine-dependent homocysteine/selenocysteine methylase</fullName>
    </submittedName>
</protein>
<dbReference type="InterPro" id="IPR036589">
    <property type="entry name" value="HCY_dom_sf"/>
</dbReference>